<protein>
    <recommendedName>
        <fullName evidence="3">Sulfatase N-terminal domain-containing protein</fullName>
    </recommendedName>
</protein>
<keyword evidence="1" id="KW-0812">Transmembrane</keyword>
<dbReference type="EMBL" id="UINC01136886">
    <property type="protein sequence ID" value="SVD21919.1"/>
    <property type="molecule type" value="Genomic_DNA"/>
</dbReference>
<sequence>MDTNKKVPKDPGRSLWAVAGRLPLVGMVTAAALAIAPFAGFLNRNREEASFADIWLYAGLYAGALVAVVAAISLVFGRRVGSRWSLLLGWCAFALFWYRDVKSFADGSFLKQVLPAQGPVVWIVATSTILVLVARLSRRSWFPTAAMCFAVTIVVVPLGQYSWFSVSSGDISSMSSSAGPAVVLEHRPDIYFLLLDGFGRQDVLDALYEIDTGPFVEELRQNGFVVADLGLSAHPMTWLSVAAILDQEYQALPSERGRPPTMARQLALMAGE</sequence>
<gene>
    <name evidence="2" type="ORF">METZ01_LOCUS374773</name>
</gene>
<evidence type="ECO:0008006" key="3">
    <source>
        <dbReference type="Google" id="ProtNLM"/>
    </source>
</evidence>
<organism evidence="2">
    <name type="scientific">marine metagenome</name>
    <dbReference type="NCBI Taxonomy" id="408172"/>
    <lineage>
        <taxon>unclassified sequences</taxon>
        <taxon>metagenomes</taxon>
        <taxon>ecological metagenomes</taxon>
    </lineage>
</organism>
<name>A0A382TIG9_9ZZZZ</name>
<evidence type="ECO:0000313" key="2">
    <source>
        <dbReference type="EMBL" id="SVD21919.1"/>
    </source>
</evidence>
<proteinExistence type="predicted"/>
<accession>A0A382TIG9</accession>
<feature type="transmembrane region" description="Helical" evidence="1">
    <location>
        <begin position="119"/>
        <end position="137"/>
    </location>
</feature>
<keyword evidence="1" id="KW-1133">Transmembrane helix</keyword>
<keyword evidence="1" id="KW-0472">Membrane</keyword>
<feature type="transmembrane region" description="Helical" evidence="1">
    <location>
        <begin position="21"/>
        <end position="42"/>
    </location>
</feature>
<feature type="non-terminal residue" evidence="2">
    <location>
        <position position="272"/>
    </location>
</feature>
<feature type="transmembrane region" description="Helical" evidence="1">
    <location>
        <begin position="54"/>
        <end position="76"/>
    </location>
</feature>
<evidence type="ECO:0000256" key="1">
    <source>
        <dbReference type="SAM" id="Phobius"/>
    </source>
</evidence>
<reference evidence="2" key="1">
    <citation type="submission" date="2018-05" db="EMBL/GenBank/DDBJ databases">
        <authorList>
            <person name="Lanie J.A."/>
            <person name="Ng W.-L."/>
            <person name="Kazmierczak K.M."/>
            <person name="Andrzejewski T.M."/>
            <person name="Davidsen T.M."/>
            <person name="Wayne K.J."/>
            <person name="Tettelin H."/>
            <person name="Glass J.I."/>
            <person name="Rusch D."/>
            <person name="Podicherti R."/>
            <person name="Tsui H.-C.T."/>
            <person name="Winkler M.E."/>
        </authorList>
    </citation>
    <scope>NUCLEOTIDE SEQUENCE</scope>
</reference>
<dbReference type="AlphaFoldDB" id="A0A382TIG9"/>
<feature type="transmembrane region" description="Helical" evidence="1">
    <location>
        <begin position="144"/>
        <end position="164"/>
    </location>
</feature>
<feature type="transmembrane region" description="Helical" evidence="1">
    <location>
        <begin position="83"/>
        <end position="99"/>
    </location>
</feature>